<evidence type="ECO:0000313" key="1">
    <source>
        <dbReference type="EMBL" id="TWU22982.1"/>
    </source>
</evidence>
<dbReference type="AlphaFoldDB" id="A0A5C6CFQ3"/>
<organism evidence="1 2">
    <name type="scientific">Novipirellula galeiformis</name>
    <dbReference type="NCBI Taxonomy" id="2528004"/>
    <lineage>
        <taxon>Bacteria</taxon>
        <taxon>Pseudomonadati</taxon>
        <taxon>Planctomycetota</taxon>
        <taxon>Planctomycetia</taxon>
        <taxon>Pirellulales</taxon>
        <taxon>Pirellulaceae</taxon>
        <taxon>Novipirellula</taxon>
    </lineage>
</organism>
<accession>A0A5C6CFQ3</accession>
<name>A0A5C6CFQ3_9BACT</name>
<dbReference type="Proteomes" id="UP000316304">
    <property type="component" value="Unassembled WGS sequence"/>
</dbReference>
<evidence type="ECO:0000313" key="2">
    <source>
        <dbReference type="Proteomes" id="UP000316304"/>
    </source>
</evidence>
<protein>
    <submittedName>
        <fullName evidence="1">Uncharacterized protein</fullName>
    </submittedName>
</protein>
<dbReference type="PROSITE" id="PS51257">
    <property type="entry name" value="PROKAR_LIPOPROTEIN"/>
    <property type="match status" value="1"/>
</dbReference>
<comment type="caution">
    <text evidence="1">The sequence shown here is derived from an EMBL/GenBank/DDBJ whole genome shotgun (WGS) entry which is preliminary data.</text>
</comment>
<gene>
    <name evidence="1" type="ORF">Pla52o_25160</name>
</gene>
<dbReference type="EMBL" id="SJPT01000004">
    <property type="protein sequence ID" value="TWU22982.1"/>
    <property type="molecule type" value="Genomic_DNA"/>
</dbReference>
<proteinExistence type="predicted"/>
<sequence>MLARLICCVLLMSALVGCDGREQGVAVEPPSSIQLAKAVLEEIASSGELNSSVEGLQDRLESVRESDPAKADELLAGYTKLMAIPRGNVSKIKATAKEMAEKF</sequence>
<reference evidence="1 2" key="1">
    <citation type="submission" date="2019-02" db="EMBL/GenBank/DDBJ databases">
        <title>Deep-cultivation of Planctomycetes and their phenomic and genomic characterization uncovers novel biology.</title>
        <authorList>
            <person name="Wiegand S."/>
            <person name="Jogler M."/>
            <person name="Boedeker C."/>
            <person name="Pinto D."/>
            <person name="Vollmers J."/>
            <person name="Rivas-Marin E."/>
            <person name="Kohn T."/>
            <person name="Peeters S.H."/>
            <person name="Heuer A."/>
            <person name="Rast P."/>
            <person name="Oberbeckmann S."/>
            <person name="Bunk B."/>
            <person name="Jeske O."/>
            <person name="Meyerdierks A."/>
            <person name="Storesund J.E."/>
            <person name="Kallscheuer N."/>
            <person name="Luecker S."/>
            <person name="Lage O.M."/>
            <person name="Pohl T."/>
            <person name="Merkel B.J."/>
            <person name="Hornburger P."/>
            <person name="Mueller R.-W."/>
            <person name="Bruemmer F."/>
            <person name="Labrenz M."/>
            <person name="Spormann A.M."/>
            <person name="Op Den Camp H."/>
            <person name="Overmann J."/>
            <person name="Amann R."/>
            <person name="Jetten M.S.M."/>
            <person name="Mascher T."/>
            <person name="Medema M.H."/>
            <person name="Devos D.P."/>
            <person name="Kaster A.-K."/>
            <person name="Ovreas L."/>
            <person name="Rohde M."/>
            <person name="Galperin M.Y."/>
            <person name="Jogler C."/>
        </authorList>
    </citation>
    <scope>NUCLEOTIDE SEQUENCE [LARGE SCALE GENOMIC DNA]</scope>
    <source>
        <strain evidence="1 2">Pla52o</strain>
    </source>
</reference>
<keyword evidence="2" id="KW-1185">Reference proteome</keyword>